<feature type="domain" description="DUF3817" evidence="7">
    <location>
        <begin position="6"/>
        <end position="94"/>
    </location>
</feature>
<dbReference type="NCBIfam" id="TIGR03954">
    <property type="entry name" value="integ_memb_HG"/>
    <property type="match status" value="1"/>
</dbReference>
<feature type="transmembrane region" description="Helical" evidence="6">
    <location>
        <begin position="69"/>
        <end position="88"/>
    </location>
</feature>
<protein>
    <recommendedName>
        <fullName evidence="7">DUF3817 domain-containing protein</fullName>
    </recommendedName>
</protein>
<evidence type="ECO:0000256" key="1">
    <source>
        <dbReference type="ARBA" id="ARBA00004651"/>
    </source>
</evidence>
<dbReference type="RefSeq" id="WP_285758905.1">
    <property type="nucleotide sequence ID" value="NZ_BSQG01000003.1"/>
</dbReference>
<keyword evidence="5 6" id="KW-0472">Membrane</keyword>
<feature type="transmembrane region" description="Helical" evidence="6">
    <location>
        <begin position="41"/>
        <end position="63"/>
    </location>
</feature>
<keyword evidence="4 6" id="KW-1133">Transmembrane helix</keyword>
<keyword evidence="3 6" id="KW-0812">Transmembrane</keyword>
<comment type="subcellular location">
    <subcellularLocation>
        <location evidence="1">Cell membrane</location>
        <topology evidence="1">Multi-pass membrane protein</topology>
    </subcellularLocation>
</comment>
<keyword evidence="9" id="KW-1185">Reference proteome</keyword>
<name>A0A9W6P5C9_9ACTN</name>
<reference evidence="8" key="1">
    <citation type="submission" date="2023-02" db="EMBL/GenBank/DDBJ databases">
        <title>Nocardiopsis ansamitocini NBRC 112285.</title>
        <authorList>
            <person name="Ichikawa N."/>
            <person name="Sato H."/>
            <person name="Tonouchi N."/>
        </authorList>
    </citation>
    <scope>NUCLEOTIDE SEQUENCE</scope>
    <source>
        <strain evidence="8">NBRC 112285</strain>
    </source>
</reference>
<proteinExistence type="predicted"/>
<organism evidence="8 9">
    <name type="scientific">Nocardiopsis ansamitocini</name>
    <dbReference type="NCBI Taxonomy" id="1670832"/>
    <lineage>
        <taxon>Bacteria</taxon>
        <taxon>Bacillati</taxon>
        <taxon>Actinomycetota</taxon>
        <taxon>Actinomycetes</taxon>
        <taxon>Streptosporangiales</taxon>
        <taxon>Nocardiopsidaceae</taxon>
        <taxon>Nocardiopsis</taxon>
    </lineage>
</organism>
<feature type="transmembrane region" description="Helical" evidence="6">
    <location>
        <begin position="6"/>
        <end position="29"/>
    </location>
</feature>
<dbReference type="GO" id="GO:0005886">
    <property type="term" value="C:plasma membrane"/>
    <property type="evidence" value="ECO:0007669"/>
    <property type="project" value="UniProtKB-SubCell"/>
</dbReference>
<dbReference type="Proteomes" id="UP001165092">
    <property type="component" value="Unassembled WGS sequence"/>
</dbReference>
<comment type="caution">
    <text evidence="8">The sequence shown here is derived from an EMBL/GenBank/DDBJ whole genome shotgun (WGS) entry which is preliminary data.</text>
</comment>
<dbReference type="PANTHER" id="PTHR40077:SF1">
    <property type="entry name" value="MEMBRANE PROTEIN"/>
    <property type="match status" value="1"/>
</dbReference>
<evidence type="ECO:0000256" key="5">
    <source>
        <dbReference type="ARBA" id="ARBA00023136"/>
    </source>
</evidence>
<dbReference type="AlphaFoldDB" id="A0A9W6P5C9"/>
<evidence type="ECO:0000259" key="7">
    <source>
        <dbReference type="Pfam" id="PF12823"/>
    </source>
</evidence>
<evidence type="ECO:0000256" key="4">
    <source>
        <dbReference type="ARBA" id="ARBA00022989"/>
    </source>
</evidence>
<gene>
    <name evidence="8" type="ORF">Nans01_20310</name>
</gene>
<dbReference type="EMBL" id="BSQG01000003">
    <property type="protein sequence ID" value="GLU47680.1"/>
    <property type="molecule type" value="Genomic_DNA"/>
</dbReference>
<dbReference type="PANTHER" id="PTHR40077">
    <property type="entry name" value="MEMBRANE PROTEIN-RELATED"/>
    <property type="match status" value="1"/>
</dbReference>
<sequence length="109" mass="11853">MSKSVLTAFRVVAAVEAFTWVGLLVGMFFKRVVVFDEIGVQIFGPLHGAAFVAYCVIALLAWVKLGWSLTTAFWALVAAVPPLGTVVFERWASRTGRIAPTRERVPATA</sequence>
<keyword evidence="2" id="KW-1003">Cell membrane</keyword>
<evidence type="ECO:0000313" key="9">
    <source>
        <dbReference type="Proteomes" id="UP001165092"/>
    </source>
</evidence>
<evidence type="ECO:0000256" key="3">
    <source>
        <dbReference type="ARBA" id="ARBA00022692"/>
    </source>
</evidence>
<dbReference type="InterPro" id="IPR023845">
    <property type="entry name" value="DUF3817_TM"/>
</dbReference>
<evidence type="ECO:0000256" key="2">
    <source>
        <dbReference type="ARBA" id="ARBA00022475"/>
    </source>
</evidence>
<evidence type="ECO:0000256" key="6">
    <source>
        <dbReference type="SAM" id="Phobius"/>
    </source>
</evidence>
<dbReference type="Pfam" id="PF12823">
    <property type="entry name" value="DUF3817"/>
    <property type="match status" value="1"/>
</dbReference>
<accession>A0A9W6P5C9</accession>
<evidence type="ECO:0000313" key="8">
    <source>
        <dbReference type="EMBL" id="GLU47680.1"/>
    </source>
</evidence>